<feature type="transmembrane region" description="Helical" evidence="1">
    <location>
        <begin position="6"/>
        <end position="27"/>
    </location>
</feature>
<dbReference type="RefSeq" id="WP_149325315.1">
    <property type="nucleotide sequence ID" value="NZ_CP043504.1"/>
</dbReference>
<dbReference type="AlphaFoldDB" id="A0A5C1YAM5"/>
<dbReference type="EMBL" id="CP043504">
    <property type="protein sequence ID" value="QEO09897.1"/>
    <property type="molecule type" value="Genomic_DNA"/>
</dbReference>
<gene>
    <name evidence="2" type="ORF">FLP23_07695</name>
</gene>
<evidence type="ECO:0000256" key="1">
    <source>
        <dbReference type="SAM" id="Phobius"/>
    </source>
</evidence>
<proteinExistence type="predicted"/>
<sequence length="189" mass="19086">MTVLSYLFWAFALLVIVGGVVAAALAIRLRRRPLALLSIVPVAGGLLLAAFGIDPLPEPHGFGVTLAIGIAAIGVIGGNPLTAQVLDAATRGTVAGGAHGGILIAHDGSEEPREVLRGGTTIGYLERLAIIGSVAVGHPEVVVALIAVKGLGRFSELDSATARERFIIGTLASMIWAGACAVLAVVTAA</sequence>
<dbReference type="Proteomes" id="UP000322159">
    <property type="component" value="Chromosome"/>
</dbReference>
<dbReference type="OrthoDB" id="3388334at2"/>
<evidence type="ECO:0000313" key="3">
    <source>
        <dbReference type="Proteomes" id="UP000322159"/>
    </source>
</evidence>
<protein>
    <submittedName>
        <fullName evidence="2">Uncharacterized protein</fullName>
    </submittedName>
</protein>
<accession>A0A5C1YAM5</accession>
<feature type="transmembrane region" description="Helical" evidence="1">
    <location>
        <begin position="166"/>
        <end position="188"/>
    </location>
</feature>
<feature type="transmembrane region" description="Helical" evidence="1">
    <location>
        <begin position="34"/>
        <end position="53"/>
    </location>
</feature>
<evidence type="ECO:0000313" key="2">
    <source>
        <dbReference type="EMBL" id="QEO09897.1"/>
    </source>
</evidence>
<reference evidence="2 3" key="1">
    <citation type="submission" date="2019-09" db="EMBL/GenBank/DDBJ databases">
        <title>Genome sequencing of strain KACC 19322.</title>
        <authorList>
            <person name="Heo J."/>
            <person name="Kim S.-J."/>
            <person name="Kim J.-S."/>
            <person name="Hong S.-B."/>
            <person name="Kwon S.-W."/>
        </authorList>
    </citation>
    <scope>NUCLEOTIDE SEQUENCE [LARGE SCALE GENOMIC DNA]</scope>
    <source>
        <strain evidence="2 3">KACC 19322</strain>
    </source>
</reference>
<dbReference type="KEGG" id="lyk:FLP23_07695"/>
<name>A0A5C1YAM5_9MICO</name>
<keyword evidence="1" id="KW-1133">Transmembrane helix</keyword>
<feature type="transmembrane region" description="Helical" evidence="1">
    <location>
        <begin position="59"/>
        <end position="81"/>
    </location>
</feature>
<keyword evidence="1" id="KW-0472">Membrane</keyword>
<organism evidence="2 3">
    <name type="scientific">Protaetiibacter larvae</name>
    <dbReference type="NCBI Taxonomy" id="2592654"/>
    <lineage>
        <taxon>Bacteria</taxon>
        <taxon>Bacillati</taxon>
        <taxon>Actinomycetota</taxon>
        <taxon>Actinomycetes</taxon>
        <taxon>Micrococcales</taxon>
        <taxon>Microbacteriaceae</taxon>
        <taxon>Protaetiibacter</taxon>
    </lineage>
</organism>
<keyword evidence="1" id="KW-0812">Transmembrane</keyword>
<keyword evidence="3" id="KW-1185">Reference proteome</keyword>